<dbReference type="EMBL" id="JBEWLY010000014">
    <property type="protein sequence ID" value="MET1755763.1"/>
    <property type="molecule type" value="Genomic_DNA"/>
</dbReference>
<dbReference type="RefSeq" id="WP_353984419.1">
    <property type="nucleotide sequence ID" value="NZ_JBEWLY010000014.1"/>
</dbReference>
<keyword evidence="2" id="KW-1185">Reference proteome</keyword>
<dbReference type="Proteomes" id="UP001548713">
    <property type="component" value="Unassembled WGS sequence"/>
</dbReference>
<accession>A0ABV2D1M9</accession>
<evidence type="ECO:0000313" key="1">
    <source>
        <dbReference type="EMBL" id="MET1755763.1"/>
    </source>
</evidence>
<evidence type="ECO:0000313" key="2">
    <source>
        <dbReference type="Proteomes" id="UP001548713"/>
    </source>
</evidence>
<comment type="caution">
    <text evidence="1">The sequence shown here is derived from an EMBL/GenBank/DDBJ whole genome shotgun (WGS) entry which is preliminary data.</text>
</comment>
<reference evidence="1 2" key="1">
    <citation type="submission" date="2024-07" db="EMBL/GenBank/DDBJ databases">
        <title>Novosphingobium kalidii RD2P27.</title>
        <authorList>
            <person name="Sun J.-Q."/>
        </authorList>
    </citation>
    <scope>NUCLEOTIDE SEQUENCE [LARGE SCALE GENOMIC DNA]</scope>
    <source>
        <strain evidence="1 2">RD2P27</strain>
    </source>
</reference>
<proteinExistence type="predicted"/>
<organism evidence="1 2">
    <name type="scientific">Novosphingobium kalidii</name>
    <dbReference type="NCBI Taxonomy" id="3230299"/>
    <lineage>
        <taxon>Bacteria</taxon>
        <taxon>Pseudomonadati</taxon>
        <taxon>Pseudomonadota</taxon>
        <taxon>Alphaproteobacteria</taxon>
        <taxon>Sphingomonadales</taxon>
        <taxon>Sphingomonadaceae</taxon>
        <taxon>Novosphingobium</taxon>
    </lineage>
</organism>
<gene>
    <name evidence="1" type="ORF">ABVV53_09875</name>
</gene>
<sequence length="45" mass="5017">MQRWANYEKAMPSARLAERLDQAAIVRVSAVEAELAAFLQDIGLI</sequence>
<name>A0ABV2D1M9_9SPHN</name>
<protein>
    <submittedName>
        <fullName evidence="1">Uncharacterized protein</fullName>
    </submittedName>
</protein>